<keyword evidence="2" id="KW-1185">Reference proteome</keyword>
<protein>
    <submittedName>
        <fullName evidence="1">Uncharacterized protein</fullName>
    </submittedName>
</protein>
<dbReference type="KEGG" id="sbae:DSM104329_02716"/>
<dbReference type="Proteomes" id="UP001162834">
    <property type="component" value="Chromosome"/>
</dbReference>
<organism evidence="1 2">
    <name type="scientific">Capillimicrobium parvum</name>
    <dbReference type="NCBI Taxonomy" id="2884022"/>
    <lineage>
        <taxon>Bacteria</taxon>
        <taxon>Bacillati</taxon>
        <taxon>Actinomycetota</taxon>
        <taxon>Thermoleophilia</taxon>
        <taxon>Solirubrobacterales</taxon>
        <taxon>Capillimicrobiaceae</taxon>
        <taxon>Capillimicrobium</taxon>
    </lineage>
</organism>
<name>A0A9E7C184_9ACTN</name>
<accession>A0A9E7C184</accession>
<reference evidence="1" key="1">
    <citation type="journal article" date="2022" name="Int. J. Syst. Evol. Microbiol.">
        <title>Pseudomonas aegrilactucae sp. nov. and Pseudomonas morbosilactucae sp. nov., pathogens causing bacterial rot of lettuce in Japan.</title>
        <authorList>
            <person name="Sawada H."/>
            <person name="Fujikawa T."/>
            <person name="Satou M."/>
        </authorList>
    </citation>
    <scope>NUCLEOTIDE SEQUENCE</scope>
    <source>
        <strain evidence="1">0166_1</strain>
    </source>
</reference>
<dbReference type="EMBL" id="CP087164">
    <property type="protein sequence ID" value="UGS36312.1"/>
    <property type="molecule type" value="Genomic_DNA"/>
</dbReference>
<evidence type="ECO:0000313" key="1">
    <source>
        <dbReference type="EMBL" id="UGS36312.1"/>
    </source>
</evidence>
<sequence>MRWDGSAGHYEVWYLTLTDPAGGVGAWIRLTMVAPLAGEATCSLWFLAMDPATGELTGRKATYPIGELTAAAQPFALCVAGATLDDRGTRGAFEDVAWDLRWAPGRPYEHVHPVLRRARIAKTVLTLPHGDVLVHGSITLPGGRDVAIDGARGGQAHLWGSKHAERWAWAHAGDLTDEHGAPVRDTFLDGVSVYVPRLGREVGPSTPVVGRFLGEDFGSRSPRRVLANRSAIGLTGWRFEVLDGHRRVVGTVDARRDLLAGVTYQDPDGDLAHCYNTEVASAHLSVFDRAASGRRGWMLRQTLVADRRAHFEYAQRAPVPDLPLLV</sequence>
<proteinExistence type="predicted"/>
<gene>
    <name evidence="1" type="ORF">DSM104329_02716</name>
</gene>
<evidence type="ECO:0000313" key="2">
    <source>
        <dbReference type="Proteomes" id="UP001162834"/>
    </source>
</evidence>
<dbReference type="AlphaFoldDB" id="A0A9E7C184"/>